<dbReference type="AlphaFoldDB" id="A0A5B7CJF8"/>
<gene>
    <name evidence="1" type="ORF">E2C01_001448</name>
</gene>
<comment type="caution">
    <text evidence="1">The sequence shown here is derived from an EMBL/GenBank/DDBJ whole genome shotgun (WGS) entry which is preliminary data.</text>
</comment>
<evidence type="ECO:0000313" key="1">
    <source>
        <dbReference type="EMBL" id="MPC08854.1"/>
    </source>
</evidence>
<organism evidence="1 2">
    <name type="scientific">Portunus trituberculatus</name>
    <name type="common">Swimming crab</name>
    <name type="synonym">Neptunus trituberculatus</name>
    <dbReference type="NCBI Taxonomy" id="210409"/>
    <lineage>
        <taxon>Eukaryota</taxon>
        <taxon>Metazoa</taxon>
        <taxon>Ecdysozoa</taxon>
        <taxon>Arthropoda</taxon>
        <taxon>Crustacea</taxon>
        <taxon>Multicrustacea</taxon>
        <taxon>Malacostraca</taxon>
        <taxon>Eumalacostraca</taxon>
        <taxon>Eucarida</taxon>
        <taxon>Decapoda</taxon>
        <taxon>Pleocyemata</taxon>
        <taxon>Brachyura</taxon>
        <taxon>Eubrachyura</taxon>
        <taxon>Portunoidea</taxon>
        <taxon>Portunidae</taxon>
        <taxon>Portuninae</taxon>
        <taxon>Portunus</taxon>
    </lineage>
</organism>
<proteinExistence type="predicted"/>
<dbReference type="Proteomes" id="UP000324222">
    <property type="component" value="Unassembled WGS sequence"/>
</dbReference>
<dbReference type="EMBL" id="VSRR010000046">
    <property type="protein sequence ID" value="MPC08854.1"/>
    <property type="molecule type" value="Genomic_DNA"/>
</dbReference>
<name>A0A5B7CJF8_PORTR</name>
<keyword evidence="2" id="KW-1185">Reference proteome</keyword>
<evidence type="ECO:0000313" key="2">
    <source>
        <dbReference type="Proteomes" id="UP000324222"/>
    </source>
</evidence>
<sequence>MNNRGSRSARKTWILLKHEAQLNGFEAMEVINRGGGGHNTRYSIQRQEGFTSKIIAGDDVMIH</sequence>
<reference evidence="1 2" key="1">
    <citation type="submission" date="2019-05" db="EMBL/GenBank/DDBJ databases">
        <title>Another draft genome of Portunus trituberculatus and its Hox gene families provides insights of decapod evolution.</title>
        <authorList>
            <person name="Jeong J.-H."/>
            <person name="Song I."/>
            <person name="Kim S."/>
            <person name="Choi T."/>
            <person name="Kim D."/>
            <person name="Ryu S."/>
            <person name="Kim W."/>
        </authorList>
    </citation>
    <scope>NUCLEOTIDE SEQUENCE [LARGE SCALE GENOMIC DNA]</scope>
    <source>
        <tissue evidence="1">Muscle</tissue>
    </source>
</reference>
<accession>A0A5B7CJF8</accession>
<protein>
    <submittedName>
        <fullName evidence="1">Uncharacterized protein</fullName>
    </submittedName>
</protein>